<comment type="caution">
    <text evidence="7">The sequence shown here is derived from an EMBL/GenBank/DDBJ whole genome shotgun (WGS) entry which is preliminary data.</text>
</comment>
<dbReference type="RefSeq" id="WP_099525621.1">
    <property type="nucleotide sequence ID" value="NZ_NIQU01000006.1"/>
</dbReference>
<protein>
    <submittedName>
        <fullName evidence="7">MerR family transcriptional regulator</fullName>
    </submittedName>
</protein>
<evidence type="ECO:0000256" key="3">
    <source>
        <dbReference type="ARBA" id="ARBA00023163"/>
    </source>
</evidence>
<dbReference type="GO" id="GO:0003700">
    <property type="term" value="F:DNA-binding transcription factor activity"/>
    <property type="evidence" value="ECO:0007669"/>
    <property type="project" value="InterPro"/>
</dbReference>
<evidence type="ECO:0000313" key="7">
    <source>
        <dbReference type="EMBL" id="PIA67645.1"/>
    </source>
</evidence>
<evidence type="ECO:0000313" key="8">
    <source>
        <dbReference type="Proteomes" id="UP000229504"/>
    </source>
</evidence>
<dbReference type="InterPro" id="IPR009061">
    <property type="entry name" value="DNA-bd_dom_put_sf"/>
</dbReference>
<dbReference type="InterPro" id="IPR000551">
    <property type="entry name" value="MerR-type_HTH_dom"/>
</dbReference>
<organism evidence="7 8">
    <name type="scientific">Pseudomonas sediminis</name>
    <dbReference type="NCBI Taxonomy" id="1691904"/>
    <lineage>
        <taxon>Bacteria</taxon>
        <taxon>Pseudomonadati</taxon>
        <taxon>Pseudomonadota</taxon>
        <taxon>Gammaproteobacteria</taxon>
        <taxon>Pseudomonadales</taxon>
        <taxon>Pseudomonadaceae</taxon>
        <taxon>Pseudomonas</taxon>
    </lineage>
</organism>
<dbReference type="Pfam" id="PF13411">
    <property type="entry name" value="MerR_1"/>
    <property type="match status" value="1"/>
</dbReference>
<feature type="coiled-coil region" evidence="4">
    <location>
        <begin position="80"/>
        <end position="110"/>
    </location>
</feature>
<keyword evidence="4" id="KW-0175">Coiled coil</keyword>
<dbReference type="InterPro" id="IPR047057">
    <property type="entry name" value="MerR_fam"/>
</dbReference>
<keyword evidence="3" id="KW-0804">Transcription</keyword>
<evidence type="ECO:0000256" key="1">
    <source>
        <dbReference type="ARBA" id="ARBA00023015"/>
    </source>
</evidence>
<feature type="domain" description="HTH merR-type" evidence="6">
    <location>
        <begin position="1"/>
        <end position="69"/>
    </location>
</feature>
<evidence type="ECO:0000256" key="2">
    <source>
        <dbReference type="ARBA" id="ARBA00023125"/>
    </source>
</evidence>
<name>A0A2G5FI31_9PSED</name>
<dbReference type="PROSITE" id="PS00552">
    <property type="entry name" value="HTH_MERR_1"/>
    <property type="match status" value="1"/>
</dbReference>
<proteinExistence type="predicted"/>
<evidence type="ECO:0000256" key="5">
    <source>
        <dbReference type="SAM" id="MobiDB-lite"/>
    </source>
</evidence>
<accession>A0A2G5FI31</accession>
<dbReference type="PANTHER" id="PTHR30204:SF94">
    <property type="entry name" value="HEAVY METAL-DEPENDENT TRANSCRIPTIONAL REGULATOR HI_0293-RELATED"/>
    <property type="match status" value="1"/>
</dbReference>
<sequence>MKIGELAQRTGLAASRIRFYESIGLLKLVERQANGYRSYPEQAVMVLNLITTAQQAGFSLDELRTLLPQDLTQWQHGKLLDTLQAKVKDIEALEQRLAQSKTHLLALIDEIESKPDDLDCAANAKRVLSKMNLGEPSETPKRAGKNSKRAQGVTS</sequence>
<dbReference type="AlphaFoldDB" id="A0A2G5FI31"/>
<keyword evidence="2" id="KW-0238">DNA-binding</keyword>
<dbReference type="SMART" id="SM00422">
    <property type="entry name" value="HTH_MERR"/>
    <property type="match status" value="1"/>
</dbReference>
<evidence type="ECO:0000259" key="6">
    <source>
        <dbReference type="PROSITE" id="PS50937"/>
    </source>
</evidence>
<keyword evidence="1" id="KW-0805">Transcription regulation</keyword>
<gene>
    <name evidence="7" type="ORF">CDO35_15620</name>
</gene>
<feature type="region of interest" description="Disordered" evidence="5">
    <location>
        <begin position="130"/>
        <end position="155"/>
    </location>
</feature>
<reference evidence="8" key="1">
    <citation type="submission" date="2017-06" db="EMBL/GenBank/DDBJ databases">
        <authorList>
            <person name="Rastogi G."/>
            <person name="Vaishampayan P."/>
            <person name="Seuylemezian A."/>
        </authorList>
    </citation>
    <scope>NUCLEOTIDE SEQUENCE [LARGE SCALE GENOMIC DNA]</scope>
    <source>
        <strain evidence="8">PI11</strain>
    </source>
</reference>
<dbReference type="Gene3D" id="1.10.1660.10">
    <property type="match status" value="1"/>
</dbReference>
<dbReference type="GO" id="GO:0003677">
    <property type="term" value="F:DNA binding"/>
    <property type="evidence" value="ECO:0007669"/>
    <property type="project" value="UniProtKB-KW"/>
</dbReference>
<dbReference type="EMBL" id="NIQU01000006">
    <property type="protein sequence ID" value="PIA67645.1"/>
    <property type="molecule type" value="Genomic_DNA"/>
</dbReference>
<dbReference type="Proteomes" id="UP000229504">
    <property type="component" value="Unassembled WGS sequence"/>
</dbReference>
<dbReference type="SUPFAM" id="SSF46955">
    <property type="entry name" value="Putative DNA-binding domain"/>
    <property type="match status" value="1"/>
</dbReference>
<dbReference type="PANTHER" id="PTHR30204">
    <property type="entry name" value="REDOX-CYCLING DRUG-SENSING TRANSCRIPTIONAL ACTIVATOR SOXR"/>
    <property type="match status" value="1"/>
</dbReference>
<dbReference type="PRINTS" id="PR00040">
    <property type="entry name" value="HTHMERR"/>
</dbReference>
<evidence type="ECO:0000256" key="4">
    <source>
        <dbReference type="SAM" id="Coils"/>
    </source>
</evidence>
<dbReference type="PROSITE" id="PS50937">
    <property type="entry name" value="HTH_MERR_2"/>
    <property type="match status" value="1"/>
</dbReference>